<dbReference type="KEGG" id="ladl:NCTC12735_00639"/>
<proteinExistence type="predicted"/>
<dbReference type="STRING" id="45056.Lade_1078"/>
<accession>A0A0W0R5P5</accession>
<dbReference type="EMBL" id="LNKA01000001">
    <property type="protein sequence ID" value="KTC66420.1"/>
    <property type="molecule type" value="Genomic_DNA"/>
</dbReference>
<keyword evidence="2" id="KW-0614">Plasmid</keyword>
<evidence type="ECO:0000313" key="1">
    <source>
        <dbReference type="EMBL" id="KTC66420.1"/>
    </source>
</evidence>
<dbReference type="Proteomes" id="UP000281170">
    <property type="component" value="Plasmid 9"/>
</dbReference>
<dbReference type="EMBL" id="LR134418">
    <property type="protein sequence ID" value="VEH85018.1"/>
    <property type="molecule type" value="Genomic_DNA"/>
</dbReference>
<evidence type="ECO:0000313" key="3">
    <source>
        <dbReference type="Proteomes" id="UP000054859"/>
    </source>
</evidence>
<sequence length="104" mass="12042">MAKTIITGMLIEDETYSYVEVCEKYNLTDDMLIDMVEYGLFVPTKKNLKQEIFSSSTIARIQSALRLQEDLDINLPGVVLALELIDELERIKQELQLLRRQFEG</sequence>
<dbReference type="Proteomes" id="UP000054859">
    <property type="component" value="Unassembled WGS sequence"/>
</dbReference>
<evidence type="ECO:0000313" key="2">
    <source>
        <dbReference type="EMBL" id="VEH85018.1"/>
    </source>
</evidence>
<evidence type="ECO:0000313" key="4">
    <source>
        <dbReference type="Proteomes" id="UP000281170"/>
    </source>
</evidence>
<dbReference type="OrthoDB" id="5643278at2"/>
<dbReference type="Pfam" id="PF13591">
    <property type="entry name" value="MerR_2"/>
    <property type="match status" value="1"/>
</dbReference>
<protein>
    <submittedName>
        <fullName evidence="1">Putative chaperone-modulator protein CbpM</fullName>
    </submittedName>
</protein>
<dbReference type="Gene3D" id="1.10.1660.10">
    <property type="match status" value="1"/>
</dbReference>
<reference evidence="2 4" key="2">
    <citation type="submission" date="2018-12" db="EMBL/GenBank/DDBJ databases">
        <authorList>
            <consortium name="Pathogen Informatics"/>
        </authorList>
    </citation>
    <scope>NUCLEOTIDE SEQUENCE [LARGE SCALE GENOMIC DNA]</scope>
    <source>
        <strain evidence="2 4">NCTC12735</strain>
        <plasmid evidence="4">9</plasmid>
    </source>
</reference>
<organism evidence="1 3">
    <name type="scientific">Legionella adelaidensis</name>
    <dbReference type="NCBI Taxonomy" id="45056"/>
    <lineage>
        <taxon>Bacteria</taxon>
        <taxon>Pseudomonadati</taxon>
        <taxon>Pseudomonadota</taxon>
        <taxon>Gammaproteobacteria</taxon>
        <taxon>Legionellales</taxon>
        <taxon>Legionellaceae</taxon>
        <taxon>Legionella</taxon>
    </lineage>
</organism>
<geneLocation type="plasmid" evidence="2 4">
    <name>9</name>
</geneLocation>
<dbReference type="RefSeq" id="WP_058462094.1">
    <property type="nucleotide sequence ID" value="NZ_CAAAHS010000002.1"/>
</dbReference>
<gene>
    <name evidence="2" type="primary">cbpM</name>
    <name evidence="1" type="ORF">Lade_1078</name>
    <name evidence="2" type="ORF">NCTC12735_00639</name>
</gene>
<keyword evidence="3" id="KW-1185">Reference proteome</keyword>
<dbReference type="AlphaFoldDB" id="A0A0W0R5P5"/>
<reference evidence="1 3" key="1">
    <citation type="submission" date="2015-11" db="EMBL/GenBank/DDBJ databases">
        <title>Identification of large and diverse effector repertoires of 38 Legionella species.</title>
        <authorList>
            <person name="Burstein D."/>
            <person name="Amaro F."/>
            <person name="Zusman T."/>
            <person name="Lifshitz Z."/>
            <person name="Cohen O."/>
            <person name="Gilbert J.A."/>
            <person name="Pupko T."/>
            <person name="Shuman H.A."/>
            <person name="Segal G."/>
        </authorList>
    </citation>
    <scope>NUCLEOTIDE SEQUENCE [LARGE SCALE GENOMIC DNA]</scope>
    <source>
        <strain evidence="1 3">1762-AUS-E</strain>
    </source>
</reference>
<name>A0A0W0R5P5_9GAMM</name>